<dbReference type="Proteomes" id="UP000799779">
    <property type="component" value="Unassembled WGS sequence"/>
</dbReference>
<evidence type="ECO:0000313" key="6">
    <source>
        <dbReference type="Proteomes" id="UP000799779"/>
    </source>
</evidence>
<proteinExistence type="inferred from homology"/>
<sequence length="321" mass="34993">MELKNIAIIGPRGNVGALIIKELLKDGDRYAITAITRPSSTYEPPPETTITAKSADFDSLASLTDAFVGQDAVVNCISGGATQYEPSKRIIDAAIAAGVKFFFANEFVGHVTSDQYKRMPEGFVGAKLRIRQYLEELGKKGELAWTALNGGPFFDMWLMKGPAGFSIPTKEARIYGTGANPLCWTPLPTMAFAAANMLRNPYSVANRPIYICPLPGLTQNSILAALEKVLETEFTVQVIDVKKINENARDALEKGEIAKAMRGLTISNQFYEGDSGNDFRSLVENETVGVVNVSLEEAVRQAVEKYGLETPVVESLFRVDP</sequence>
<dbReference type="InterPro" id="IPR016040">
    <property type="entry name" value="NAD(P)-bd_dom"/>
</dbReference>
<gene>
    <name evidence="5" type="ORF">P154DRAFT_556526</name>
</gene>
<evidence type="ECO:0000256" key="1">
    <source>
        <dbReference type="ARBA" id="ARBA00005725"/>
    </source>
</evidence>
<protein>
    <submittedName>
        <fullName evidence="5">NAD(P)-binding protein</fullName>
    </submittedName>
</protein>
<dbReference type="Gene3D" id="3.40.50.720">
    <property type="entry name" value="NAD(P)-binding Rossmann-like Domain"/>
    <property type="match status" value="1"/>
</dbReference>
<evidence type="ECO:0000259" key="4">
    <source>
        <dbReference type="Pfam" id="PF13460"/>
    </source>
</evidence>
<dbReference type="PANTHER" id="PTHR47706:SF10">
    <property type="entry name" value="NMRA-LIKE DOMAIN-CONTAINING PROTEIN"/>
    <property type="match status" value="1"/>
</dbReference>
<dbReference type="SUPFAM" id="SSF51735">
    <property type="entry name" value="NAD(P)-binding Rossmann-fold domains"/>
    <property type="match status" value="1"/>
</dbReference>
<comment type="similarity">
    <text evidence="1">Belongs to the NmrA-type oxidoreductase family. Isoflavone reductase subfamily.</text>
</comment>
<dbReference type="GO" id="GO:0016491">
    <property type="term" value="F:oxidoreductase activity"/>
    <property type="evidence" value="ECO:0007669"/>
    <property type="project" value="UniProtKB-KW"/>
</dbReference>
<keyword evidence="2" id="KW-0521">NADP</keyword>
<dbReference type="EMBL" id="ML977631">
    <property type="protein sequence ID" value="KAF1995990.1"/>
    <property type="molecule type" value="Genomic_DNA"/>
</dbReference>
<evidence type="ECO:0000313" key="5">
    <source>
        <dbReference type="EMBL" id="KAF1995990.1"/>
    </source>
</evidence>
<dbReference type="PANTHER" id="PTHR47706">
    <property type="entry name" value="NMRA-LIKE FAMILY PROTEIN"/>
    <property type="match status" value="1"/>
</dbReference>
<evidence type="ECO:0000256" key="2">
    <source>
        <dbReference type="ARBA" id="ARBA00022857"/>
    </source>
</evidence>
<dbReference type="Pfam" id="PF13460">
    <property type="entry name" value="NAD_binding_10"/>
    <property type="match status" value="1"/>
</dbReference>
<keyword evidence="6" id="KW-1185">Reference proteome</keyword>
<name>A0A6A5W2K7_9PLEO</name>
<dbReference type="InterPro" id="IPR051609">
    <property type="entry name" value="NmrA/Isoflavone_reductase-like"/>
</dbReference>
<dbReference type="OrthoDB" id="419598at2759"/>
<dbReference type="AlphaFoldDB" id="A0A6A5W2K7"/>
<feature type="domain" description="NAD(P)-binding" evidence="4">
    <location>
        <begin position="12"/>
        <end position="150"/>
    </location>
</feature>
<evidence type="ECO:0000256" key="3">
    <source>
        <dbReference type="ARBA" id="ARBA00023002"/>
    </source>
</evidence>
<keyword evidence="3" id="KW-0560">Oxidoreductase</keyword>
<accession>A0A6A5W2K7</accession>
<dbReference type="InterPro" id="IPR036291">
    <property type="entry name" value="NAD(P)-bd_dom_sf"/>
</dbReference>
<organism evidence="5 6">
    <name type="scientific">Amniculicola lignicola CBS 123094</name>
    <dbReference type="NCBI Taxonomy" id="1392246"/>
    <lineage>
        <taxon>Eukaryota</taxon>
        <taxon>Fungi</taxon>
        <taxon>Dikarya</taxon>
        <taxon>Ascomycota</taxon>
        <taxon>Pezizomycotina</taxon>
        <taxon>Dothideomycetes</taxon>
        <taxon>Pleosporomycetidae</taxon>
        <taxon>Pleosporales</taxon>
        <taxon>Amniculicolaceae</taxon>
        <taxon>Amniculicola</taxon>
    </lineage>
</organism>
<reference evidence="5" key="1">
    <citation type="journal article" date="2020" name="Stud. Mycol.">
        <title>101 Dothideomycetes genomes: a test case for predicting lifestyles and emergence of pathogens.</title>
        <authorList>
            <person name="Haridas S."/>
            <person name="Albert R."/>
            <person name="Binder M."/>
            <person name="Bloem J."/>
            <person name="Labutti K."/>
            <person name="Salamov A."/>
            <person name="Andreopoulos B."/>
            <person name="Baker S."/>
            <person name="Barry K."/>
            <person name="Bills G."/>
            <person name="Bluhm B."/>
            <person name="Cannon C."/>
            <person name="Castanera R."/>
            <person name="Culley D."/>
            <person name="Daum C."/>
            <person name="Ezra D."/>
            <person name="Gonzalez J."/>
            <person name="Henrissat B."/>
            <person name="Kuo A."/>
            <person name="Liang C."/>
            <person name="Lipzen A."/>
            <person name="Lutzoni F."/>
            <person name="Magnuson J."/>
            <person name="Mondo S."/>
            <person name="Nolan M."/>
            <person name="Ohm R."/>
            <person name="Pangilinan J."/>
            <person name="Park H.-J."/>
            <person name="Ramirez L."/>
            <person name="Alfaro M."/>
            <person name="Sun H."/>
            <person name="Tritt A."/>
            <person name="Yoshinaga Y."/>
            <person name="Zwiers L.-H."/>
            <person name="Turgeon B."/>
            <person name="Goodwin S."/>
            <person name="Spatafora J."/>
            <person name="Crous P."/>
            <person name="Grigoriev I."/>
        </authorList>
    </citation>
    <scope>NUCLEOTIDE SEQUENCE</scope>
    <source>
        <strain evidence="5">CBS 123094</strain>
    </source>
</reference>